<gene>
    <name evidence="4" type="ORF">N7456_010924</name>
</gene>
<reference evidence="4" key="2">
    <citation type="journal article" date="2023" name="IMA Fungus">
        <title>Comparative genomic study of the Penicillium genus elucidates a diverse pangenome and 15 lateral gene transfer events.</title>
        <authorList>
            <person name="Petersen C."/>
            <person name="Sorensen T."/>
            <person name="Nielsen M.R."/>
            <person name="Sondergaard T.E."/>
            <person name="Sorensen J.L."/>
            <person name="Fitzpatrick D.A."/>
            <person name="Frisvad J.C."/>
            <person name="Nielsen K.L."/>
        </authorList>
    </citation>
    <scope>NUCLEOTIDE SEQUENCE</scope>
    <source>
        <strain evidence="4">IBT 30069</strain>
    </source>
</reference>
<dbReference type="AlphaFoldDB" id="A0A9W9ESR9"/>
<evidence type="ECO:0000259" key="3">
    <source>
        <dbReference type="PROSITE" id="PS51797"/>
    </source>
</evidence>
<feature type="domain" description="TCTP" evidence="3">
    <location>
        <begin position="1"/>
        <end position="163"/>
    </location>
</feature>
<reference evidence="4" key="1">
    <citation type="submission" date="2022-11" db="EMBL/GenBank/DDBJ databases">
        <authorList>
            <person name="Petersen C."/>
        </authorList>
    </citation>
    <scope>NUCLEOTIDE SEQUENCE</scope>
    <source>
        <strain evidence="4">IBT 30069</strain>
    </source>
</reference>
<evidence type="ECO:0000313" key="4">
    <source>
        <dbReference type="EMBL" id="KAJ5087308.1"/>
    </source>
</evidence>
<dbReference type="InterPro" id="IPR011057">
    <property type="entry name" value="Mss4-like_sf"/>
</dbReference>
<dbReference type="InterPro" id="IPR034737">
    <property type="entry name" value="TCTP"/>
</dbReference>
<sequence>MIIYKDIVTGDEMISDSFKIQDINEVVFEVDCTLMEKNANPELEIGDDEEDEDTSKINNIANSFSLQRANCNKESYLRYIKGYFRVVVEKLKKKNTSEEEIQTFQKGASAYVKEQILPHFDDFKLYTGAAMDPEGMLALLRYREEGVTPYFTFWKHGLERMEV</sequence>
<organism evidence="4 5">
    <name type="scientific">Penicillium angulare</name>
    <dbReference type="NCBI Taxonomy" id="116970"/>
    <lineage>
        <taxon>Eukaryota</taxon>
        <taxon>Fungi</taxon>
        <taxon>Dikarya</taxon>
        <taxon>Ascomycota</taxon>
        <taxon>Pezizomycotina</taxon>
        <taxon>Eurotiomycetes</taxon>
        <taxon>Eurotiomycetidae</taxon>
        <taxon>Eurotiales</taxon>
        <taxon>Aspergillaceae</taxon>
        <taxon>Penicillium</taxon>
    </lineage>
</organism>
<dbReference type="SUPFAM" id="SSF51316">
    <property type="entry name" value="Mss4-like"/>
    <property type="match status" value="1"/>
</dbReference>
<evidence type="ECO:0000256" key="2">
    <source>
        <dbReference type="PROSITE-ProRule" id="PRU01133"/>
    </source>
</evidence>
<dbReference type="Proteomes" id="UP001149165">
    <property type="component" value="Unassembled WGS sequence"/>
</dbReference>
<dbReference type="PANTHER" id="PTHR11991">
    <property type="entry name" value="TRANSLATIONALLY CONTROLLED TUMOR PROTEIN-RELATED"/>
    <property type="match status" value="1"/>
</dbReference>
<dbReference type="OrthoDB" id="10248936at2759"/>
<name>A0A9W9ESR9_9EURO</name>
<dbReference type="Pfam" id="PF00838">
    <property type="entry name" value="TCTP"/>
    <property type="match status" value="1"/>
</dbReference>
<keyword evidence="5" id="KW-1185">Reference proteome</keyword>
<dbReference type="GO" id="GO:0005737">
    <property type="term" value="C:cytoplasm"/>
    <property type="evidence" value="ECO:0007669"/>
    <property type="project" value="TreeGrafter"/>
</dbReference>
<dbReference type="PANTHER" id="PTHR11991:SF0">
    <property type="entry name" value="TRANSLATIONALLY-CONTROLLED TUMOR PROTEIN"/>
    <property type="match status" value="1"/>
</dbReference>
<accession>A0A9W9ESR9</accession>
<dbReference type="GO" id="GO:0005509">
    <property type="term" value="F:calcium ion binding"/>
    <property type="evidence" value="ECO:0007669"/>
    <property type="project" value="TreeGrafter"/>
</dbReference>
<evidence type="ECO:0000313" key="5">
    <source>
        <dbReference type="Proteomes" id="UP001149165"/>
    </source>
</evidence>
<proteinExistence type="inferred from homology"/>
<comment type="caution">
    <text evidence="4">The sequence shown here is derived from an EMBL/GenBank/DDBJ whole genome shotgun (WGS) entry which is preliminary data.</text>
</comment>
<dbReference type="Gene3D" id="2.170.150.10">
    <property type="entry name" value="Metal Binding Protein, Guanine Nucleotide Exchange Factor, Chain A"/>
    <property type="match status" value="1"/>
</dbReference>
<dbReference type="InterPro" id="IPR011323">
    <property type="entry name" value="Mss4/transl-control_tumour"/>
</dbReference>
<dbReference type="InterPro" id="IPR018105">
    <property type="entry name" value="Translational_control_tumour_p"/>
</dbReference>
<dbReference type="PROSITE" id="PS51797">
    <property type="entry name" value="TCTP_3"/>
    <property type="match status" value="1"/>
</dbReference>
<dbReference type="EMBL" id="JAPQKH010000007">
    <property type="protein sequence ID" value="KAJ5087308.1"/>
    <property type="molecule type" value="Genomic_DNA"/>
</dbReference>
<dbReference type="PRINTS" id="PR01653">
    <property type="entry name" value="TCTPROTEIN"/>
</dbReference>
<evidence type="ECO:0000256" key="1">
    <source>
        <dbReference type="ARBA" id="ARBA00014759"/>
    </source>
</evidence>
<protein>
    <recommendedName>
        <fullName evidence="1">Translationally-controlled tumor protein homolog</fullName>
    </recommendedName>
</protein>
<comment type="similarity">
    <text evidence="2">Belongs to the TCTP family.</text>
</comment>